<dbReference type="GO" id="GO:0005524">
    <property type="term" value="F:ATP binding"/>
    <property type="evidence" value="ECO:0007669"/>
    <property type="project" value="InterPro"/>
</dbReference>
<dbReference type="Gene3D" id="1.10.510.10">
    <property type="entry name" value="Transferase(Phosphotransferase) domain 1"/>
    <property type="match status" value="1"/>
</dbReference>
<dbReference type="STRING" id="215243.A0A0D2A6F5"/>
<evidence type="ECO:0000313" key="3">
    <source>
        <dbReference type="Proteomes" id="UP000053342"/>
    </source>
</evidence>
<dbReference type="RefSeq" id="XP_016256142.1">
    <property type="nucleotide sequence ID" value="XM_016413478.1"/>
</dbReference>
<dbReference type="InterPro" id="IPR000719">
    <property type="entry name" value="Prot_kinase_dom"/>
</dbReference>
<dbReference type="AlphaFoldDB" id="A0A0D2A6F5"/>
<dbReference type="HOGENOM" id="CLU_000288_31_1_1"/>
<evidence type="ECO:0000313" key="2">
    <source>
        <dbReference type="EMBL" id="KIW35926.1"/>
    </source>
</evidence>
<evidence type="ECO:0000259" key="1">
    <source>
        <dbReference type="PROSITE" id="PS50011"/>
    </source>
</evidence>
<reference evidence="2 3" key="1">
    <citation type="submission" date="2015-01" db="EMBL/GenBank/DDBJ databases">
        <title>The Genome Sequence of Exophiala oligosperma CBS72588.</title>
        <authorList>
            <consortium name="The Broad Institute Genomics Platform"/>
            <person name="Cuomo C."/>
            <person name="de Hoog S."/>
            <person name="Gorbushina A."/>
            <person name="Stielow B."/>
            <person name="Teixiera M."/>
            <person name="Abouelleil A."/>
            <person name="Chapman S.B."/>
            <person name="Priest M."/>
            <person name="Young S.K."/>
            <person name="Wortman J."/>
            <person name="Nusbaum C."/>
            <person name="Birren B."/>
        </authorList>
    </citation>
    <scope>NUCLEOTIDE SEQUENCE [LARGE SCALE GENOMIC DNA]</scope>
    <source>
        <strain evidence="2 3">CBS 72588</strain>
    </source>
</reference>
<dbReference type="GO" id="GO:0004672">
    <property type="term" value="F:protein kinase activity"/>
    <property type="evidence" value="ECO:0007669"/>
    <property type="project" value="InterPro"/>
</dbReference>
<dbReference type="InterPro" id="IPR011009">
    <property type="entry name" value="Kinase-like_dom_sf"/>
</dbReference>
<dbReference type="Proteomes" id="UP000053342">
    <property type="component" value="Unassembled WGS sequence"/>
</dbReference>
<organism evidence="2 3">
    <name type="scientific">Exophiala oligosperma</name>
    <dbReference type="NCBI Taxonomy" id="215243"/>
    <lineage>
        <taxon>Eukaryota</taxon>
        <taxon>Fungi</taxon>
        <taxon>Dikarya</taxon>
        <taxon>Ascomycota</taxon>
        <taxon>Pezizomycotina</taxon>
        <taxon>Eurotiomycetes</taxon>
        <taxon>Chaetothyriomycetidae</taxon>
        <taxon>Chaetothyriales</taxon>
        <taxon>Herpotrichiellaceae</taxon>
        <taxon>Exophiala</taxon>
    </lineage>
</organism>
<dbReference type="SUPFAM" id="SSF56112">
    <property type="entry name" value="Protein kinase-like (PK-like)"/>
    <property type="match status" value="1"/>
</dbReference>
<keyword evidence="3" id="KW-1185">Reference proteome</keyword>
<dbReference type="VEuPathDB" id="FungiDB:PV06_11752"/>
<accession>A0A0D2A6F5</accession>
<proteinExistence type="predicted"/>
<dbReference type="EMBL" id="KN847390">
    <property type="protein sequence ID" value="KIW35926.1"/>
    <property type="molecule type" value="Genomic_DNA"/>
</dbReference>
<protein>
    <recommendedName>
        <fullName evidence="1">Protein kinase domain-containing protein</fullName>
    </recommendedName>
</protein>
<dbReference type="GeneID" id="27363826"/>
<gene>
    <name evidence="2" type="ORF">PV06_11752</name>
</gene>
<sequence length="317" mass="35938">MDIIHLQERYKLLGWGDLGHIFELSDNIALKYATSNDDPRFEDENRIFDLLERHPPCPHIVHSFLRFPNLNFMQRLSGNLEMRLRSRQRRNSATDHVVECVPHPEHLILRWAKELTTAAAWLESLGLAHGDIRPSNLLLDAEDHLKLADFDNTHAIGTEVDVGSAPYSRALGDEAGGLRGSFGLLGPRTEQFAIGSVFYYMVRGYEPYDNHYYGEDHGPITVNKLQRMEFPDLDLNDIKDRIIHDCWYGKFDCIKNLARTVGSLGSQHQVLGEALSPHLIKIRREECEQYMTTLVPAPLPLAHHGSGILVDSGAVLD</sequence>
<feature type="domain" description="Protein kinase" evidence="1">
    <location>
        <begin position="7"/>
        <end position="271"/>
    </location>
</feature>
<name>A0A0D2A6F5_9EURO</name>
<dbReference type="SMART" id="SM00220">
    <property type="entry name" value="S_TKc"/>
    <property type="match status" value="1"/>
</dbReference>
<dbReference type="Pfam" id="PF00069">
    <property type="entry name" value="Pkinase"/>
    <property type="match status" value="1"/>
</dbReference>
<dbReference type="OrthoDB" id="5338352at2759"/>
<dbReference type="PROSITE" id="PS50011">
    <property type="entry name" value="PROTEIN_KINASE_DOM"/>
    <property type="match status" value="1"/>
</dbReference>